<dbReference type="NCBIfam" id="TIGR00544">
    <property type="entry name" value="lgt"/>
    <property type="match status" value="1"/>
</dbReference>
<evidence type="ECO:0000256" key="3">
    <source>
        <dbReference type="ARBA" id="ARBA00022679"/>
    </source>
</evidence>
<comment type="function">
    <text evidence="7">Catalyzes the transfer of the diacylglyceryl group from phosphatidylglycerol to the sulfhydryl group of the N-terminal cysteine of a prolipoprotein, the first step in the formation of mature lipoproteins.</text>
</comment>
<dbReference type="EMBL" id="MFQN01000006">
    <property type="protein sequence ID" value="OGH75584.1"/>
    <property type="molecule type" value="Genomic_DNA"/>
</dbReference>
<evidence type="ECO:0000313" key="9">
    <source>
        <dbReference type="Proteomes" id="UP000178347"/>
    </source>
</evidence>
<comment type="catalytic activity">
    <reaction evidence="7">
        <text>L-cysteinyl-[prolipoprotein] + a 1,2-diacyl-sn-glycero-3-phospho-(1'-sn-glycerol) = an S-1,2-diacyl-sn-glyceryl-L-cysteinyl-[prolipoprotein] + sn-glycerol 1-phosphate + H(+)</text>
        <dbReference type="Rhea" id="RHEA:56712"/>
        <dbReference type="Rhea" id="RHEA-COMP:14679"/>
        <dbReference type="Rhea" id="RHEA-COMP:14680"/>
        <dbReference type="ChEBI" id="CHEBI:15378"/>
        <dbReference type="ChEBI" id="CHEBI:29950"/>
        <dbReference type="ChEBI" id="CHEBI:57685"/>
        <dbReference type="ChEBI" id="CHEBI:64716"/>
        <dbReference type="ChEBI" id="CHEBI:140658"/>
        <dbReference type="EC" id="2.5.1.145"/>
    </reaction>
</comment>
<keyword evidence="5 7" id="KW-1133">Transmembrane helix</keyword>
<dbReference type="UniPathway" id="UPA00664"/>
<dbReference type="PANTHER" id="PTHR30589">
    <property type="entry name" value="PROLIPOPROTEIN DIACYLGLYCERYL TRANSFERASE"/>
    <property type="match status" value="1"/>
</dbReference>
<reference evidence="8 9" key="1">
    <citation type="journal article" date="2016" name="Nat. Commun.">
        <title>Thousands of microbial genomes shed light on interconnected biogeochemical processes in an aquifer system.</title>
        <authorList>
            <person name="Anantharaman K."/>
            <person name="Brown C.T."/>
            <person name="Hug L.A."/>
            <person name="Sharon I."/>
            <person name="Castelle C.J."/>
            <person name="Probst A.J."/>
            <person name="Thomas B.C."/>
            <person name="Singh A."/>
            <person name="Wilkins M.J."/>
            <person name="Karaoz U."/>
            <person name="Brodie E.L."/>
            <person name="Williams K.H."/>
            <person name="Hubbard S.S."/>
            <person name="Banfield J.F."/>
        </authorList>
    </citation>
    <scope>NUCLEOTIDE SEQUENCE [LARGE SCALE GENOMIC DNA]</scope>
</reference>
<evidence type="ECO:0000256" key="2">
    <source>
        <dbReference type="ARBA" id="ARBA00022475"/>
    </source>
</evidence>
<accession>A0A1F6MVA8</accession>
<feature type="transmembrane region" description="Helical" evidence="7">
    <location>
        <begin position="197"/>
        <end position="217"/>
    </location>
</feature>
<comment type="similarity">
    <text evidence="1 7">Belongs to the Lgt family.</text>
</comment>
<dbReference type="InterPro" id="IPR001640">
    <property type="entry name" value="Lgt"/>
</dbReference>
<feature type="transmembrane region" description="Helical" evidence="7">
    <location>
        <begin position="229"/>
        <end position="249"/>
    </location>
</feature>
<dbReference type="PROSITE" id="PS01311">
    <property type="entry name" value="LGT"/>
    <property type="match status" value="1"/>
</dbReference>
<evidence type="ECO:0000256" key="4">
    <source>
        <dbReference type="ARBA" id="ARBA00022692"/>
    </source>
</evidence>
<dbReference type="GO" id="GO:0005886">
    <property type="term" value="C:plasma membrane"/>
    <property type="evidence" value="ECO:0007669"/>
    <property type="project" value="UniProtKB-SubCell"/>
</dbReference>
<gene>
    <name evidence="7" type="primary">lgt</name>
    <name evidence="8" type="ORF">A3G00_00400</name>
</gene>
<comment type="caution">
    <text evidence="8">The sequence shown here is derived from an EMBL/GenBank/DDBJ whole genome shotgun (WGS) entry which is preliminary data.</text>
</comment>
<organism evidence="8 9">
    <name type="scientific">Candidatus Magasanikbacteria bacterium RIFCSPLOWO2_12_FULL_43_12</name>
    <dbReference type="NCBI Taxonomy" id="1798692"/>
    <lineage>
        <taxon>Bacteria</taxon>
        <taxon>Candidatus Magasanikiibacteriota</taxon>
    </lineage>
</organism>
<evidence type="ECO:0000313" key="8">
    <source>
        <dbReference type="EMBL" id="OGH75584.1"/>
    </source>
</evidence>
<feature type="transmembrane region" description="Helical" evidence="7">
    <location>
        <begin position="20"/>
        <end position="37"/>
    </location>
</feature>
<evidence type="ECO:0000256" key="5">
    <source>
        <dbReference type="ARBA" id="ARBA00022989"/>
    </source>
</evidence>
<name>A0A1F6MVA8_9BACT</name>
<dbReference type="Pfam" id="PF01790">
    <property type="entry name" value="LGT"/>
    <property type="match status" value="1"/>
</dbReference>
<comment type="subcellular location">
    <subcellularLocation>
        <location evidence="7">Cell membrane</location>
        <topology evidence="7">Multi-pass membrane protein</topology>
    </subcellularLocation>
</comment>
<keyword evidence="4 7" id="KW-0812">Transmembrane</keyword>
<dbReference type="GO" id="GO:0008961">
    <property type="term" value="F:phosphatidylglycerol-prolipoprotein diacylglyceryl transferase activity"/>
    <property type="evidence" value="ECO:0007669"/>
    <property type="project" value="UniProtKB-UniRule"/>
</dbReference>
<dbReference type="EC" id="2.5.1.145" evidence="7"/>
<keyword evidence="3 7" id="KW-0808">Transferase</keyword>
<comment type="pathway">
    <text evidence="7">Protein modification; lipoprotein biosynthesis (diacylglyceryl transfer).</text>
</comment>
<keyword evidence="8" id="KW-0449">Lipoprotein</keyword>
<dbReference type="AlphaFoldDB" id="A0A1F6MVA8"/>
<dbReference type="STRING" id="1798692.A3G00_00400"/>
<evidence type="ECO:0000256" key="6">
    <source>
        <dbReference type="ARBA" id="ARBA00023136"/>
    </source>
</evidence>
<feature type="transmembrane region" description="Helical" evidence="7">
    <location>
        <begin position="121"/>
        <end position="141"/>
    </location>
</feature>
<protein>
    <recommendedName>
        <fullName evidence="7">Phosphatidylglycerol--prolipoprotein diacylglyceryl transferase</fullName>
        <ecNumber evidence="7">2.5.1.145</ecNumber>
    </recommendedName>
</protein>
<dbReference type="HAMAP" id="MF_01147">
    <property type="entry name" value="Lgt"/>
    <property type="match status" value="1"/>
</dbReference>
<feature type="transmembrane region" description="Helical" evidence="7">
    <location>
        <begin position="173"/>
        <end position="190"/>
    </location>
</feature>
<feature type="binding site" evidence="7">
    <location>
        <position position="136"/>
    </location>
    <ligand>
        <name>a 1,2-diacyl-sn-glycero-3-phospho-(1'-sn-glycerol)</name>
        <dbReference type="ChEBI" id="CHEBI:64716"/>
    </ligand>
</feature>
<proteinExistence type="inferred from homology"/>
<feature type="transmembrane region" description="Helical" evidence="7">
    <location>
        <begin position="49"/>
        <end position="67"/>
    </location>
</feature>
<dbReference type="GO" id="GO:0042158">
    <property type="term" value="P:lipoprotein biosynthetic process"/>
    <property type="evidence" value="ECO:0007669"/>
    <property type="project" value="UniProtKB-UniRule"/>
</dbReference>
<feature type="transmembrane region" description="Helical" evidence="7">
    <location>
        <begin position="87"/>
        <end position="109"/>
    </location>
</feature>
<evidence type="ECO:0000256" key="1">
    <source>
        <dbReference type="ARBA" id="ARBA00007150"/>
    </source>
</evidence>
<keyword evidence="2 7" id="KW-1003">Cell membrane</keyword>
<keyword evidence="6 7" id="KW-0472">Membrane</keyword>
<evidence type="ECO:0000256" key="7">
    <source>
        <dbReference type="HAMAP-Rule" id="MF_01147"/>
    </source>
</evidence>
<dbReference type="PANTHER" id="PTHR30589:SF0">
    <property type="entry name" value="PHOSPHATIDYLGLYCEROL--PROLIPOPROTEIN DIACYLGLYCERYL TRANSFERASE"/>
    <property type="match status" value="1"/>
</dbReference>
<dbReference type="Proteomes" id="UP000178347">
    <property type="component" value="Unassembled WGS sequence"/>
</dbReference>
<sequence>MFTNQLNPIILNFGFIPVRWYGLFLAIGVTLAILIIAKLFKQKKYPVDLALDLGIWLTIGGLLGARLGEILFYEPVYYFSHPIEMIFINQGGLSSHGMTLGLILTLLLFAKIKKISIKQYLDILIIPIPLLAAFIRIGNFFNSEIVGKATGLPWGVKFPLYETDPVFRHPSQLYESLISLSLFISIYFIYKKYGHKLPPLFLTNLFLLLYFSSRFLIEFVKADYQTSLGLTMGQILSAPFIIFSIFWFIKLKPKQDKSNFSY</sequence>